<feature type="region of interest" description="Disordered" evidence="5">
    <location>
        <begin position="336"/>
        <end position="388"/>
    </location>
</feature>
<proteinExistence type="predicted"/>
<evidence type="ECO:0000256" key="1">
    <source>
        <dbReference type="ARBA" id="ARBA00022723"/>
    </source>
</evidence>
<feature type="domain" description="C3H1-type" evidence="6">
    <location>
        <begin position="118"/>
        <end position="145"/>
    </location>
</feature>
<gene>
    <name evidence="7" type="ORF">K402DRAFT_100826</name>
</gene>
<evidence type="ECO:0000256" key="4">
    <source>
        <dbReference type="PROSITE-ProRule" id="PRU00723"/>
    </source>
</evidence>
<dbReference type="OrthoDB" id="411372at2759"/>
<evidence type="ECO:0000256" key="3">
    <source>
        <dbReference type="ARBA" id="ARBA00022833"/>
    </source>
</evidence>
<feature type="domain" description="C3H1-type" evidence="6">
    <location>
        <begin position="149"/>
        <end position="171"/>
    </location>
</feature>
<protein>
    <recommendedName>
        <fullName evidence="6">C3H1-type domain-containing protein</fullName>
    </recommendedName>
</protein>
<feature type="compositionally biased region" description="Polar residues" evidence="5">
    <location>
        <begin position="250"/>
        <end position="264"/>
    </location>
</feature>
<keyword evidence="2 4" id="KW-0863">Zinc-finger</keyword>
<dbReference type="GO" id="GO:0061630">
    <property type="term" value="F:ubiquitin protein ligase activity"/>
    <property type="evidence" value="ECO:0007669"/>
    <property type="project" value="InterPro"/>
</dbReference>
<feature type="region of interest" description="Disordered" evidence="5">
    <location>
        <begin position="208"/>
        <end position="273"/>
    </location>
</feature>
<reference evidence="7" key="1">
    <citation type="journal article" date="2020" name="Stud. Mycol.">
        <title>101 Dothideomycetes genomes: a test case for predicting lifestyles and emergence of pathogens.</title>
        <authorList>
            <person name="Haridas S."/>
            <person name="Albert R."/>
            <person name="Binder M."/>
            <person name="Bloem J."/>
            <person name="Labutti K."/>
            <person name="Salamov A."/>
            <person name="Andreopoulos B."/>
            <person name="Baker S."/>
            <person name="Barry K."/>
            <person name="Bills G."/>
            <person name="Bluhm B."/>
            <person name="Cannon C."/>
            <person name="Castanera R."/>
            <person name="Culley D."/>
            <person name="Daum C."/>
            <person name="Ezra D."/>
            <person name="Gonzalez J."/>
            <person name="Henrissat B."/>
            <person name="Kuo A."/>
            <person name="Liang C."/>
            <person name="Lipzen A."/>
            <person name="Lutzoni F."/>
            <person name="Magnuson J."/>
            <person name="Mondo S."/>
            <person name="Nolan M."/>
            <person name="Ohm R."/>
            <person name="Pangilinan J."/>
            <person name="Park H.-J."/>
            <person name="Ramirez L."/>
            <person name="Alfaro M."/>
            <person name="Sun H."/>
            <person name="Tritt A."/>
            <person name="Yoshinaga Y."/>
            <person name="Zwiers L.-H."/>
            <person name="Turgeon B."/>
            <person name="Goodwin S."/>
            <person name="Spatafora J."/>
            <person name="Crous P."/>
            <person name="Grigoriev I."/>
        </authorList>
    </citation>
    <scope>NUCLEOTIDE SEQUENCE</scope>
    <source>
        <strain evidence="7">CBS 113979</strain>
    </source>
</reference>
<sequence>MTAAFSPQQPPLSPSTAHHPHFSNLSKDTPPFAHHPDYTLSMNSSSPPNAFSGGAANFNMPHRNSQDFNTPRPMHGANGNGPLPVPAGPHNRANGHPPNMRPGVGPFGGARSPPNNKNTSHVPCKFFRQGMCQAGKACPFLHTTEPVTPCKYYQKGNCKFGMKCANEHIMPDGRRANRGGFGLPPPHLSGRVNHLPEVSTNSLLTMQSAHLTQQPQSPSQAQYGPPDDYLFSQQLSSSPTTKPQFDIPTIDTTFTSHPGSTWGSPPNDGRLPISPVQKGLSVMDAPLPASFDSQGISHMARYGPIAASVPSRFGLESSSPPSRTAGESATLRNLHSSAFGDDRSKSTLASSPPSSTDEVIGRKIMHSERYSRPKMMSSSLGNRPVLGAPEEWDPNFQWEEEDLVPHSLHELLTPQEKMRRFSRTGDEQPISGLGTPVDTQSSKIGSGSPSTASPSRFGALFYRQQQKADGDGGSSLPGLSAFGHVGSPLRNSSLHPGASPSLRAVSRPTNATPGDISPFVSSPPRQSSMSIISQQLQRTRLSSRSVAEPDSPAPVHPGINRVASGGSNSGSATGRLGIDRAVSSSSVGREMILEEELEGEGEGLFSMDEVGGNGSKRNSGIGGWTGWGSPSTKTQMSLGAIGRQPSGADTGAKENIWATSAGG</sequence>
<dbReference type="Proteomes" id="UP000800041">
    <property type="component" value="Unassembled WGS sequence"/>
</dbReference>
<feature type="compositionally biased region" description="Polar residues" evidence="5">
    <location>
        <begin position="208"/>
        <end position="222"/>
    </location>
</feature>
<dbReference type="EMBL" id="ML977160">
    <property type="protein sequence ID" value="KAF1985793.1"/>
    <property type="molecule type" value="Genomic_DNA"/>
</dbReference>
<keyword evidence="1 4" id="KW-0479">Metal-binding</keyword>
<dbReference type="PANTHER" id="PTHR11224:SF10">
    <property type="entry name" value="IP09428P-RELATED"/>
    <property type="match status" value="1"/>
</dbReference>
<evidence type="ECO:0000256" key="2">
    <source>
        <dbReference type="ARBA" id="ARBA00022771"/>
    </source>
</evidence>
<dbReference type="GO" id="GO:0000209">
    <property type="term" value="P:protein polyubiquitination"/>
    <property type="evidence" value="ECO:0007669"/>
    <property type="project" value="InterPro"/>
</dbReference>
<dbReference type="PROSITE" id="PS50103">
    <property type="entry name" value="ZF_C3H1"/>
    <property type="match status" value="2"/>
</dbReference>
<feature type="compositionally biased region" description="Polar residues" evidence="5">
    <location>
        <begin position="437"/>
        <end position="454"/>
    </location>
</feature>
<accession>A0A6G1GXV7</accession>
<dbReference type="InterPro" id="IPR000571">
    <property type="entry name" value="Znf_CCCH"/>
</dbReference>
<feature type="region of interest" description="Disordered" evidence="5">
    <location>
        <begin position="419"/>
        <end position="455"/>
    </location>
</feature>
<dbReference type="InterPro" id="IPR045072">
    <property type="entry name" value="MKRN-like"/>
</dbReference>
<name>A0A6G1GXV7_9PEZI</name>
<feature type="compositionally biased region" description="Low complexity" evidence="5">
    <location>
        <begin position="563"/>
        <end position="574"/>
    </location>
</feature>
<feature type="zinc finger region" description="C3H1-type" evidence="4">
    <location>
        <begin position="149"/>
        <end position="171"/>
    </location>
</feature>
<dbReference type="Gene3D" id="4.10.1000.10">
    <property type="entry name" value="Zinc finger, CCCH-type"/>
    <property type="match status" value="1"/>
</dbReference>
<feature type="compositionally biased region" description="Polar residues" evidence="5">
    <location>
        <begin position="231"/>
        <end position="243"/>
    </location>
</feature>
<feature type="compositionally biased region" description="Low complexity" evidence="5">
    <location>
        <begin position="522"/>
        <end position="538"/>
    </location>
</feature>
<evidence type="ECO:0000259" key="6">
    <source>
        <dbReference type="PROSITE" id="PS50103"/>
    </source>
</evidence>
<feature type="compositionally biased region" description="Basic and acidic residues" evidence="5">
    <location>
        <begin position="359"/>
        <end position="371"/>
    </location>
</feature>
<dbReference type="SUPFAM" id="SSF90229">
    <property type="entry name" value="CCCH zinc finger"/>
    <property type="match status" value="1"/>
</dbReference>
<feature type="region of interest" description="Disordered" evidence="5">
    <location>
        <begin position="611"/>
        <end position="663"/>
    </location>
</feature>
<feature type="region of interest" description="Disordered" evidence="5">
    <location>
        <begin position="490"/>
        <end position="576"/>
    </location>
</feature>
<evidence type="ECO:0000313" key="7">
    <source>
        <dbReference type="EMBL" id="KAF1985793.1"/>
    </source>
</evidence>
<feature type="compositionally biased region" description="Polar residues" evidence="5">
    <location>
        <begin position="628"/>
        <end position="637"/>
    </location>
</feature>
<dbReference type="GO" id="GO:0008270">
    <property type="term" value="F:zinc ion binding"/>
    <property type="evidence" value="ECO:0007669"/>
    <property type="project" value="UniProtKB-KW"/>
</dbReference>
<feature type="region of interest" description="Disordered" evidence="5">
    <location>
        <begin position="1"/>
        <end position="98"/>
    </location>
</feature>
<feature type="compositionally biased region" description="Polar residues" evidence="5">
    <location>
        <begin position="40"/>
        <end position="49"/>
    </location>
</feature>
<feature type="zinc finger region" description="C3H1-type" evidence="4">
    <location>
        <begin position="118"/>
        <end position="145"/>
    </location>
</feature>
<dbReference type="AlphaFoldDB" id="A0A6G1GXV7"/>
<dbReference type="SMART" id="SM00356">
    <property type="entry name" value="ZnF_C3H1"/>
    <property type="match status" value="2"/>
</dbReference>
<feature type="compositionally biased region" description="Low complexity" evidence="5">
    <location>
        <begin position="346"/>
        <end position="356"/>
    </location>
</feature>
<evidence type="ECO:0000313" key="8">
    <source>
        <dbReference type="Proteomes" id="UP000800041"/>
    </source>
</evidence>
<organism evidence="7 8">
    <name type="scientific">Aulographum hederae CBS 113979</name>
    <dbReference type="NCBI Taxonomy" id="1176131"/>
    <lineage>
        <taxon>Eukaryota</taxon>
        <taxon>Fungi</taxon>
        <taxon>Dikarya</taxon>
        <taxon>Ascomycota</taxon>
        <taxon>Pezizomycotina</taxon>
        <taxon>Dothideomycetes</taxon>
        <taxon>Pleosporomycetidae</taxon>
        <taxon>Aulographales</taxon>
        <taxon>Aulographaceae</taxon>
    </lineage>
</organism>
<dbReference type="InterPro" id="IPR036855">
    <property type="entry name" value="Znf_CCCH_sf"/>
</dbReference>
<dbReference type="PANTHER" id="PTHR11224">
    <property type="entry name" value="MAKORIN-RELATED"/>
    <property type="match status" value="1"/>
</dbReference>
<keyword evidence="3 4" id="KW-0862">Zinc</keyword>
<keyword evidence="8" id="KW-1185">Reference proteome</keyword>
<evidence type="ECO:0000256" key="5">
    <source>
        <dbReference type="SAM" id="MobiDB-lite"/>
    </source>
</evidence>